<evidence type="ECO:0000256" key="5">
    <source>
        <dbReference type="ARBA" id="ARBA00023242"/>
    </source>
</evidence>
<comment type="caution">
    <text evidence="7">The sequence shown here is derived from an EMBL/GenBank/DDBJ whole genome shotgun (WGS) entry which is preliminary data.</text>
</comment>
<evidence type="ECO:0000313" key="8">
    <source>
        <dbReference type="Proteomes" id="UP000886595"/>
    </source>
</evidence>
<dbReference type="OrthoDB" id="1898716at2759"/>
<reference evidence="7 8" key="1">
    <citation type="submission" date="2020-02" db="EMBL/GenBank/DDBJ databases">
        <authorList>
            <person name="Ma Q."/>
            <person name="Huang Y."/>
            <person name="Song X."/>
            <person name="Pei D."/>
        </authorList>
    </citation>
    <scope>NUCLEOTIDE SEQUENCE [LARGE SCALE GENOMIC DNA]</scope>
    <source>
        <strain evidence="7">Sxm20200214</strain>
        <tissue evidence="7">Leaf</tissue>
    </source>
</reference>
<organism evidence="7 8">
    <name type="scientific">Brassica carinata</name>
    <name type="common">Ethiopian mustard</name>
    <name type="synonym">Abyssinian cabbage</name>
    <dbReference type="NCBI Taxonomy" id="52824"/>
    <lineage>
        <taxon>Eukaryota</taxon>
        <taxon>Viridiplantae</taxon>
        <taxon>Streptophyta</taxon>
        <taxon>Embryophyta</taxon>
        <taxon>Tracheophyta</taxon>
        <taxon>Spermatophyta</taxon>
        <taxon>Magnoliopsida</taxon>
        <taxon>eudicotyledons</taxon>
        <taxon>Gunneridae</taxon>
        <taxon>Pentapetalae</taxon>
        <taxon>rosids</taxon>
        <taxon>malvids</taxon>
        <taxon>Brassicales</taxon>
        <taxon>Brassicaceae</taxon>
        <taxon>Brassiceae</taxon>
        <taxon>Brassica</taxon>
    </lineage>
</organism>
<evidence type="ECO:0000256" key="4">
    <source>
        <dbReference type="ARBA" id="ARBA00023163"/>
    </source>
</evidence>
<dbReference type="SMART" id="SM00432">
    <property type="entry name" value="MADS"/>
    <property type="match status" value="1"/>
</dbReference>
<dbReference type="AlphaFoldDB" id="A0A8X7SD12"/>
<evidence type="ECO:0000256" key="3">
    <source>
        <dbReference type="ARBA" id="ARBA00023125"/>
    </source>
</evidence>
<gene>
    <name evidence="7" type="ORF">Bca52824_032772</name>
</gene>
<dbReference type="GO" id="GO:0046983">
    <property type="term" value="F:protein dimerization activity"/>
    <property type="evidence" value="ECO:0007669"/>
    <property type="project" value="InterPro"/>
</dbReference>
<name>A0A8X7SD12_BRACI</name>
<dbReference type="InterPro" id="IPR036879">
    <property type="entry name" value="TF_MADSbox_sf"/>
</dbReference>
<keyword evidence="4" id="KW-0804">Transcription</keyword>
<proteinExistence type="predicted"/>
<dbReference type="EMBL" id="JAAMPC010000007">
    <property type="protein sequence ID" value="KAG2304121.1"/>
    <property type="molecule type" value="Genomic_DNA"/>
</dbReference>
<evidence type="ECO:0000259" key="6">
    <source>
        <dbReference type="PROSITE" id="PS50066"/>
    </source>
</evidence>
<dbReference type="InterPro" id="IPR002100">
    <property type="entry name" value="TF_MADSbox"/>
</dbReference>
<keyword evidence="3" id="KW-0238">DNA-binding</keyword>
<protein>
    <recommendedName>
        <fullName evidence="6">MADS-box domain-containing protein</fullName>
    </recommendedName>
</protein>
<dbReference type="GO" id="GO:0005634">
    <property type="term" value="C:nucleus"/>
    <property type="evidence" value="ECO:0007669"/>
    <property type="project" value="UniProtKB-SubCell"/>
</dbReference>
<dbReference type="Proteomes" id="UP000886595">
    <property type="component" value="Unassembled WGS sequence"/>
</dbReference>
<dbReference type="PANTHER" id="PTHR48019">
    <property type="entry name" value="SERUM RESPONSE FACTOR HOMOLOG"/>
    <property type="match status" value="1"/>
</dbReference>
<dbReference type="GO" id="GO:0003677">
    <property type="term" value="F:DNA binding"/>
    <property type="evidence" value="ECO:0007669"/>
    <property type="project" value="UniProtKB-KW"/>
</dbReference>
<dbReference type="InterPro" id="IPR050142">
    <property type="entry name" value="MADS-box/MEF2_TF"/>
</dbReference>
<keyword evidence="5" id="KW-0539">Nucleus</keyword>
<feature type="domain" description="MADS-box" evidence="6">
    <location>
        <begin position="1"/>
        <end position="33"/>
    </location>
</feature>
<evidence type="ECO:0000256" key="2">
    <source>
        <dbReference type="ARBA" id="ARBA00023015"/>
    </source>
</evidence>
<dbReference type="Gene3D" id="3.40.1810.10">
    <property type="entry name" value="Transcription factor, MADS-box"/>
    <property type="match status" value="1"/>
</dbReference>
<evidence type="ECO:0000256" key="1">
    <source>
        <dbReference type="ARBA" id="ARBA00004123"/>
    </source>
</evidence>
<accession>A0A8X7SD12</accession>
<dbReference type="SUPFAM" id="SSF55455">
    <property type="entry name" value="SRF-like"/>
    <property type="match status" value="1"/>
</dbReference>
<dbReference type="Pfam" id="PF00319">
    <property type="entry name" value="SRF-TF"/>
    <property type="match status" value="1"/>
</dbReference>
<comment type="subcellular location">
    <subcellularLocation>
        <location evidence="1">Nucleus</location>
    </subcellularLocation>
</comment>
<keyword evidence="2" id="KW-0805">Transcription regulation</keyword>
<sequence length="114" mass="12969">MKKARELSVLCDVPIGLIIVSQTDKLYSFCSKSTSMENLIMRYQMAKEGHAAAVSFHPREENLKMNLQLYGGGQGLNLLTYDDLLRFELQLESSLQNARARKVYINTFDQHAVI</sequence>
<dbReference type="PROSITE" id="PS50066">
    <property type="entry name" value="MADS_BOX_2"/>
    <property type="match status" value="1"/>
</dbReference>
<keyword evidence="8" id="KW-1185">Reference proteome</keyword>
<evidence type="ECO:0000313" key="7">
    <source>
        <dbReference type="EMBL" id="KAG2304121.1"/>
    </source>
</evidence>